<gene>
    <name evidence="1" type="ORF">AVEN_38337_1</name>
</gene>
<evidence type="ECO:0000313" key="1">
    <source>
        <dbReference type="EMBL" id="GBO44079.1"/>
    </source>
</evidence>
<keyword evidence="2" id="KW-1185">Reference proteome</keyword>
<evidence type="ECO:0000313" key="2">
    <source>
        <dbReference type="Proteomes" id="UP000499080"/>
    </source>
</evidence>
<name>A0A4Y2X3C6_ARAVE</name>
<sequence>MSSRYKHRATESQAGQFDLEYLYGLKEDVIDGCMEVNLIAKESVCPTCGVKMVLTERDRSGGYSWVCRKFGVNAHHVRRTVRKGRWFYENPFKPGLFGRRRHELDSPNLGGQLHYHSIPCYNLLLRRTEMGWLARMIGAPYRAYLRSDLRISPPLTRRQPPQTSFRRC</sequence>
<organism evidence="1 2">
    <name type="scientific">Araneus ventricosus</name>
    <name type="common">Orbweaver spider</name>
    <name type="synonym">Epeira ventricosa</name>
    <dbReference type="NCBI Taxonomy" id="182803"/>
    <lineage>
        <taxon>Eukaryota</taxon>
        <taxon>Metazoa</taxon>
        <taxon>Ecdysozoa</taxon>
        <taxon>Arthropoda</taxon>
        <taxon>Chelicerata</taxon>
        <taxon>Arachnida</taxon>
        <taxon>Araneae</taxon>
        <taxon>Araneomorphae</taxon>
        <taxon>Entelegynae</taxon>
        <taxon>Araneoidea</taxon>
        <taxon>Araneidae</taxon>
        <taxon>Araneus</taxon>
    </lineage>
</organism>
<accession>A0A4Y2X3C6</accession>
<dbReference type="EMBL" id="BGPR01070684">
    <property type="protein sequence ID" value="GBO44079.1"/>
    <property type="molecule type" value="Genomic_DNA"/>
</dbReference>
<reference evidence="1 2" key="1">
    <citation type="journal article" date="2019" name="Sci. Rep.">
        <title>Orb-weaving spider Araneus ventricosus genome elucidates the spidroin gene catalogue.</title>
        <authorList>
            <person name="Kono N."/>
            <person name="Nakamura H."/>
            <person name="Ohtoshi R."/>
            <person name="Moran D.A.P."/>
            <person name="Shinohara A."/>
            <person name="Yoshida Y."/>
            <person name="Fujiwara M."/>
            <person name="Mori M."/>
            <person name="Tomita M."/>
            <person name="Arakawa K."/>
        </authorList>
    </citation>
    <scope>NUCLEOTIDE SEQUENCE [LARGE SCALE GENOMIC DNA]</scope>
</reference>
<dbReference type="Proteomes" id="UP000499080">
    <property type="component" value="Unassembled WGS sequence"/>
</dbReference>
<proteinExistence type="predicted"/>
<dbReference type="AlphaFoldDB" id="A0A4Y2X3C6"/>
<dbReference type="OrthoDB" id="6409943at2759"/>
<comment type="caution">
    <text evidence="1">The sequence shown here is derived from an EMBL/GenBank/DDBJ whole genome shotgun (WGS) entry which is preliminary data.</text>
</comment>
<protein>
    <submittedName>
        <fullName evidence="1">Uncharacterized protein</fullName>
    </submittedName>
</protein>